<organism evidence="1">
    <name type="scientific">bioreactor metagenome</name>
    <dbReference type="NCBI Taxonomy" id="1076179"/>
    <lineage>
        <taxon>unclassified sequences</taxon>
        <taxon>metagenomes</taxon>
        <taxon>ecological metagenomes</taxon>
    </lineage>
</organism>
<proteinExistence type="predicted"/>
<gene>
    <name evidence="1" type="ORF">SDC9_159236</name>
</gene>
<reference evidence="1" key="1">
    <citation type="submission" date="2019-08" db="EMBL/GenBank/DDBJ databases">
        <authorList>
            <person name="Kucharzyk K."/>
            <person name="Murdoch R.W."/>
            <person name="Higgins S."/>
            <person name="Loffler F."/>
        </authorList>
    </citation>
    <scope>NUCLEOTIDE SEQUENCE</scope>
</reference>
<accession>A0A645FCC3</accession>
<dbReference type="EMBL" id="VSSQ01058199">
    <property type="protein sequence ID" value="MPN11927.1"/>
    <property type="molecule type" value="Genomic_DNA"/>
</dbReference>
<comment type="caution">
    <text evidence="1">The sequence shown here is derived from an EMBL/GenBank/DDBJ whole genome shotgun (WGS) entry which is preliminary data.</text>
</comment>
<protein>
    <submittedName>
        <fullName evidence="1">Uncharacterized protein</fullName>
    </submittedName>
</protein>
<dbReference type="AlphaFoldDB" id="A0A645FCC3"/>
<name>A0A645FCC3_9ZZZZ</name>
<sequence length="191" mass="20458">MTVDVFIGELRRGAVVEHDHVGGIAVLEFAELYGESPLRDLRVVPEEHRRQLAPAGVGMPGGVFAEGVAHLIGLQHVADVAVGAQPQRYSAGHELRYLRRADGVAHVRFGVMRDGGAGLFEQGALPVVDMDAVDEDGTRPRESEIIKPLHDAFAVFGGAVGLVRRSLCDMDVEAVPPSVHRLAALFKCLVG</sequence>
<evidence type="ECO:0000313" key="1">
    <source>
        <dbReference type="EMBL" id="MPN11927.1"/>
    </source>
</evidence>